<feature type="transmembrane region" description="Helical" evidence="11">
    <location>
        <begin position="326"/>
        <end position="348"/>
    </location>
</feature>
<keyword evidence="9 11" id="KW-0472">Membrane</keyword>
<dbReference type="InterPro" id="IPR003855">
    <property type="entry name" value="K+_transporter"/>
</dbReference>
<feature type="region of interest" description="Disordered" evidence="10">
    <location>
        <begin position="638"/>
        <end position="664"/>
    </location>
</feature>
<evidence type="ECO:0000256" key="3">
    <source>
        <dbReference type="ARBA" id="ARBA00022448"/>
    </source>
</evidence>
<sequence length="805" mass="89964">MAEKEEPSAVESSSTSSANMKERKTSWAKLRRVDSLNLEAARVSMTQSHSLGGSWRRTLILAFQSIGIVYGDIGTSPLYVFTSTFAGGKIGNRDDILGVLSLIIYTIALIPMLKYVFIVLWANDNGDGGTFALYSLICRYAKVSLIPNYQPEDRELSNYRLETPSNQLRRAQKIKEKLEKSKIARLVLFVATIMGTSMVIGDGVLTPSISVLSAVSGIKSLGQDVVVGISVAILVLLFSIQQFGTDKIGSSFAPIIVLWFLILTGIGLYNIFKHDIGVLRAFNPLYIVDFFKRNGRHGWISLGGVVLCITGMIKRTEAMFADLGHFNIPAIQLSFSCIVFPALLTTYAGQAAYLRKFPNDVSDTFYKSIPGCFPRVKVVHTSAKYEGQVYIPEINYLLMIACVIVTASFKTTEKIGNAYGIAVVTVMVLTTCLVTLIMIVIWKTSIWLIALFFVVFGCIEGIYLSSVMYKFTQGGYLPLVFAFFLTTIMGIWHYVHKERYMFELRNKVSSDYVKQIAGNPTINRVPGMGLLYSELVQGIPPIFTHYISHIPSLHSVLVVVSIKSIPVSKVEPEERFLFRQVDPREYRMFRCVVRYGYNDMIGETTEFERQLVEQLKEFVRQQDLLNIEFEHKTEAEAEADAEQTVQESINTSIGKQKARRSSTPTIHVEEALAVPSTSRVSNVSSGSFRSMNINASISQVSSGNSFRTVHSKSADSSSRIVEAAPVVPARPGVEEEMRFIEHAMEKGVVYLLGETEVVAARNSSWFKKIVVDYAYSFLRKNFRQGEKVMKIPSTRLLRVGMTYEI</sequence>
<feature type="region of interest" description="Disordered" evidence="10">
    <location>
        <begin position="1"/>
        <end position="23"/>
    </location>
</feature>
<feature type="domain" description="K+ potassium transporter C-terminal" evidence="13">
    <location>
        <begin position="526"/>
        <end position="805"/>
    </location>
</feature>
<evidence type="ECO:0000256" key="7">
    <source>
        <dbReference type="ARBA" id="ARBA00022989"/>
    </source>
</evidence>
<evidence type="ECO:0000256" key="6">
    <source>
        <dbReference type="ARBA" id="ARBA00022958"/>
    </source>
</evidence>
<feature type="transmembrane region" description="Helical" evidence="11">
    <location>
        <begin position="297"/>
        <end position="314"/>
    </location>
</feature>
<accession>A0AA88AH68</accession>
<evidence type="ECO:0000256" key="8">
    <source>
        <dbReference type="ARBA" id="ARBA00023065"/>
    </source>
</evidence>
<feature type="transmembrane region" description="Helical" evidence="11">
    <location>
        <begin position="446"/>
        <end position="464"/>
    </location>
</feature>
<keyword evidence="3" id="KW-0813">Transport</keyword>
<protein>
    <recommendedName>
        <fullName evidence="16">Potassium transporter</fullName>
    </recommendedName>
</protein>
<feature type="domain" description="K+ potassium transporter integral membrane" evidence="12">
    <location>
        <begin position="61"/>
        <end position="371"/>
    </location>
</feature>
<feature type="transmembrane region" description="Helical" evidence="11">
    <location>
        <begin position="102"/>
        <end position="122"/>
    </location>
</feature>
<keyword evidence="5 11" id="KW-0812">Transmembrane</keyword>
<feature type="transmembrane region" description="Helical" evidence="11">
    <location>
        <begin position="59"/>
        <end position="82"/>
    </location>
</feature>
<dbReference type="GO" id="GO:0015079">
    <property type="term" value="F:potassium ion transmembrane transporter activity"/>
    <property type="evidence" value="ECO:0007669"/>
    <property type="project" value="InterPro"/>
</dbReference>
<evidence type="ECO:0000256" key="11">
    <source>
        <dbReference type="SAM" id="Phobius"/>
    </source>
</evidence>
<evidence type="ECO:0000256" key="4">
    <source>
        <dbReference type="ARBA" id="ARBA00022538"/>
    </source>
</evidence>
<feature type="transmembrane region" description="Helical" evidence="11">
    <location>
        <begin position="221"/>
        <end position="240"/>
    </location>
</feature>
<feature type="transmembrane region" description="Helical" evidence="11">
    <location>
        <begin position="418"/>
        <end position="440"/>
    </location>
</feature>
<evidence type="ECO:0000259" key="12">
    <source>
        <dbReference type="Pfam" id="PF02705"/>
    </source>
</evidence>
<dbReference type="EMBL" id="BTGU01000010">
    <property type="protein sequence ID" value="GMN40266.1"/>
    <property type="molecule type" value="Genomic_DNA"/>
</dbReference>
<feature type="transmembrane region" description="Helical" evidence="11">
    <location>
        <begin position="476"/>
        <end position="495"/>
    </location>
</feature>
<feature type="transmembrane region" description="Helical" evidence="11">
    <location>
        <begin position="252"/>
        <end position="272"/>
    </location>
</feature>
<dbReference type="PANTHER" id="PTHR30540:SF94">
    <property type="entry name" value="POTASSIUM TRANSPORTER 5"/>
    <property type="match status" value="1"/>
</dbReference>
<evidence type="ECO:0000313" key="15">
    <source>
        <dbReference type="Proteomes" id="UP001187192"/>
    </source>
</evidence>
<evidence type="ECO:0000259" key="13">
    <source>
        <dbReference type="Pfam" id="PF22776"/>
    </source>
</evidence>
<keyword evidence="7 11" id="KW-1133">Transmembrane helix</keyword>
<dbReference type="AlphaFoldDB" id="A0AA88AH68"/>
<keyword evidence="6" id="KW-0630">Potassium</keyword>
<dbReference type="Pfam" id="PF22776">
    <property type="entry name" value="K_trans_C"/>
    <property type="match status" value="1"/>
</dbReference>
<dbReference type="Proteomes" id="UP001187192">
    <property type="component" value="Unassembled WGS sequence"/>
</dbReference>
<feature type="transmembrane region" description="Helical" evidence="11">
    <location>
        <begin position="394"/>
        <end position="411"/>
    </location>
</feature>
<evidence type="ECO:0000256" key="5">
    <source>
        <dbReference type="ARBA" id="ARBA00022692"/>
    </source>
</evidence>
<evidence type="ECO:0000256" key="9">
    <source>
        <dbReference type="ARBA" id="ARBA00023136"/>
    </source>
</evidence>
<keyword evidence="4" id="KW-0633">Potassium transport</keyword>
<dbReference type="GO" id="GO:0005886">
    <property type="term" value="C:plasma membrane"/>
    <property type="evidence" value="ECO:0007669"/>
    <property type="project" value="UniProtKB-SubCell"/>
</dbReference>
<keyword evidence="8" id="KW-0406">Ion transport</keyword>
<evidence type="ECO:0000256" key="2">
    <source>
        <dbReference type="ARBA" id="ARBA00008440"/>
    </source>
</evidence>
<gene>
    <name evidence="14" type="ORF">TIFTF001_009491</name>
</gene>
<organism evidence="14 15">
    <name type="scientific">Ficus carica</name>
    <name type="common">Common fig</name>
    <dbReference type="NCBI Taxonomy" id="3494"/>
    <lineage>
        <taxon>Eukaryota</taxon>
        <taxon>Viridiplantae</taxon>
        <taxon>Streptophyta</taxon>
        <taxon>Embryophyta</taxon>
        <taxon>Tracheophyta</taxon>
        <taxon>Spermatophyta</taxon>
        <taxon>Magnoliopsida</taxon>
        <taxon>eudicotyledons</taxon>
        <taxon>Gunneridae</taxon>
        <taxon>Pentapetalae</taxon>
        <taxon>rosids</taxon>
        <taxon>fabids</taxon>
        <taxon>Rosales</taxon>
        <taxon>Moraceae</taxon>
        <taxon>Ficeae</taxon>
        <taxon>Ficus</taxon>
    </lineage>
</organism>
<dbReference type="PANTHER" id="PTHR30540">
    <property type="entry name" value="OSMOTIC STRESS POTASSIUM TRANSPORTER"/>
    <property type="match status" value="1"/>
</dbReference>
<evidence type="ECO:0008006" key="16">
    <source>
        <dbReference type="Google" id="ProtNLM"/>
    </source>
</evidence>
<evidence type="ECO:0000256" key="1">
    <source>
        <dbReference type="ARBA" id="ARBA00004651"/>
    </source>
</evidence>
<comment type="caution">
    <text evidence="14">The sequence shown here is derived from an EMBL/GenBank/DDBJ whole genome shotgun (WGS) entry which is preliminary data.</text>
</comment>
<comment type="similarity">
    <text evidence="2">Belongs to the HAK/KUP transporter (TC 2.A.72.3) family.</text>
</comment>
<proteinExistence type="inferred from homology"/>
<reference evidence="14" key="1">
    <citation type="submission" date="2023-07" db="EMBL/GenBank/DDBJ databases">
        <title>draft genome sequence of fig (Ficus carica).</title>
        <authorList>
            <person name="Takahashi T."/>
            <person name="Nishimura K."/>
        </authorList>
    </citation>
    <scope>NUCLEOTIDE SEQUENCE</scope>
</reference>
<dbReference type="InterPro" id="IPR053952">
    <property type="entry name" value="K_trans_C"/>
</dbReference>
<feature type="transmembrane region" description="Helical" evidence="11">
    <location>
        <begin position="183"/>
        <end position="201"/>
    </location>
</feature>
<keyword evidence="15" id="KW-1185">Reference proteome</keyword>
<name>A0AA88AH68_FICCA</name>
<evidence type="ECO:0000313" key="14">
    <source>
        <dbReference type="EMBL" id="GMN40266.1"/>
    </source>
</evidence>
<feature type="compositionally biased region" description="Polar residues" evidence="10">
    <location>
        <begin position="643"/>
        <end position="654"/>
    </location>
</feature>
<comment type="subcellular location">
    <subcellularLocation>
        <location evidence="1">Cell membrane</location>
        <topology evidence="1">Multi-pass membrane protein</topology>
    </subcellularLocation>
</comment>
<dbReference type="InterPro" id="IPR053951">
    <property type="entry name" value="K_trans_N"/>
</dbReference>
<dbReference type="Pfam" id="PF02705">
    <property type="entry name" value="K_trans"/>
    <property type="match status" value="1"/>
</dbReference>
<evidence type="ECO:0000256" key="10">
    <source>
        <dbReference type="SAM" id="MobiDB-lite"/>
    </source>
</evidence>